<accession>E4PS33</accession>
<feature type="domain" description="DUF6316" evidence="2">
    <location>
        <begin position="27"/>
        <end position="77"/>
    </location>
</feature>
<proteinExistence type="predicted"/>
<evidence type="ECO:0000313" key="4">
    <source>
        <dbReference type="Proteomes" id="UP000007077"/>
    </source>
</evidence>
<protein>
    <recommendedName>
        <fullName evidence="2">DUF6316 domain-containing protein</fullName>
    </recommendedName>
</protein>
<dbReference type="HOGENOM" id="CLU_1967900_0_0_6"/>
<gene>
    <name evidence="3" type="ordered locus">HP15_p187g71</name>
</gene>
<reference evidence="3 4" key="1">
    <citation type="journal article" date="2010" name="Stand. Genomic Sci.">
        <title>Complete genome sequence of Marinobacter adhaerens type strain (HP15), a diatom-interacting marine microorganism.</title>
        <authorList>
            <person name="Gardes A."/>
            <person name="Kaeppel E."/>
            <person name="Shehzad A."/>
            <person name="Seebah S."/>
            <person name="Teeling H."/>
            <person name="Yarza P."/>
            <person name="Glockner F.O."/>
            <person name="Grossart H.P."/>
            <person name="Ullrich M.S."/>
        </authorList>
    </citation>
    <scope>NUCLEOTIDE SEQUENCE [LARGE SCALE GENOMIC DNA]</scope>
    <source>
        <strain evidence="4">DSM 23420 / HP15</strain>
        <plasmid evidence="4">Plasmid pHP-187</plasmid>
    </source>
</reference>
<dbReference type="EMBL" id="CP001980">
    <property type="protein sequence ID" value="ADQ00068.1"/>
    <property type="molecule type" value="Genomic_DNA"/>
</dbReference>
<dbReference type="KEGG" id="mad:HP15_p187g71"/>
<dbReference type="RefSeq" id="WP_014579357.1">
    <property type="nucleotide sequence ID" value="NC_017507.1"/>
</dbReference>
<evidence type="ECO:0000256" key="1">
    <source>
        <dbReference type="SAM" id="MobiDB-lite"/>
    </source>
</evidence>
<feature type="region of interest" description="Disordered" evidence="1">
    <location>
        <begin position="1"/>
        <end position="44"/>
    </location>
</feature>
<geneLocation type="plasmid" evidence="3 4">
    <name>pHP-187</name>
</geneLocation>
<dbReference type="InterPro" id="IPR045630">
    <property type="entry name" value="DUF6316"/>
</dbReference>
<evidence type="ECO:0000259" key="2">
    <source>
        <dbReference type="Pfam" id="PF19837"/>
    </source>
</evidence>
<dbReference type="Proteomes" id="UP000007077">
    <property type="component" value="Plasmid pHP-187"/>
</dbReference>
<dbReference type="PATRIC" id="fig|225937.3.peg.4300"/>
<dbReference type="Pfam" id="PF19837">
    <property type="entry name" value="DUF6316"/>
    <property type="match status" value="1"/>
</dbReference>
<feature type="compositionally biased region" description="Basic residues" evidence="1">
    <location>
        <begin position="1"/>
        <end position="10"/>
    </location>
</feature>
<evidence type="ECO:0000313" key="3">
    <source>
        <dbReference type="EMBL" id="ADQ00068.1"/>
    </source>
</evidence>
<name>E4PS33_MARAH</name>
<reference evidence="4" key="2">
    <citation type="submission" date="2010-02" db="EMBL/GenBank/DDBJ databases">
        <title>Complete genome sequence of Marinobacter adhaerens type strain (HP15).</title>
        <authorList>
            <person name="Gaerdes A.A.M."/>
            <person name="Kaeppel E."/>
            <person name="Shezad A."/>
            <person name="Seebah S."/>
            <person name="Teeling H."/>
            <person name="Yarza P."/>
            <person name="Gloeckner F.O."/>
            <person name="Ullrich M.S."/>
        </authorList>
    </citation>
    <scope>NUCLEOTIDE SEQUENCE [LARGE SCALE GENOMIC DNA]</scope>
    <source>
        <strain evidence="4">DSM 23420 / HP15</strain>
        <plasmid evidence="4">Plasmid pHP-187</plasmid>
    </source>
</reference>
<organism evidence="3 4">
    <name type="scientific">Marinobacter adhaerens (strain DSM 23420 / HP15)</name>
    <dbReference type="NCBI Taxonomy" id="225937"/>
    <lineage>
        <taxon>Bacteria</taxon>
        <taxon>Pseudomonadati</taxon>
        <taxon>Pseudomonadota</taxon>
        <taxon>Gammaproteobacteria</taxon>
        <taxon>Pseudomonadales</taxon>
        <taxon>Marinobacteraceae</taxon>
        <taxon>Marinobacter</taxon>
    </lineage>
</organism>
<sequence length="127" mass="14130">MKKFSIKGFKRSAASEKTASAEHGNTERDSQKAAPPRTSRYVSTQQGWFVKTRENQDLGPFESRSMAQEALSQFIKHRARATSREQSDDYKLGYSVHDVQACTREVCAVCIEAAEKAAAIQAKRNGS</sequence>
<dbReference type="AlphaFoldDB" id="E4PS33"/>
<keyword evidence="3" id="KW-0614">Plasmid</keyword>